<dbReference type="EMBL" id="LVLJ01001444">
    <property type="protein sequence ID" value="OAE29568.1"/>
    <property type="molecule type" value="Genomic_DNA"/>
</dbReference>
<name>A0A176W8X3_MARPO</name>
<dbReference type="PANTHER" id="PTHR33566:SF1">
    <property type="entry name" value="EN_SPM-LIKE TRANSPOSON-RELATED"/>
    <property type="match status" value="1"/>
</dbReference>
<organism evidence="2 3">
    <name type="scientific">Marchantia polymorpha subsp. ruderalis</name>
    <dbReference type="NCBI Taxonomy" id="1480154"/>
    <lineage>
        <taxon>Eukaryota</taxon>
        <taxon>Viridiplantae</taxon>
        <taxon>Streptophyta</taxon>
        <taxon>Embryophyta</taxon>
        <taxon>Marchantiophyta</taxon>
        <taxon>Marchantiopsida</taxon>
        <taxon>Marchantiidae</taxon>
        <taxon>Marchantiales</taxon>
        <taxon>Marchantiaceae</taxon>
        <taxon>Marchantia</taxon>
    </lineage>
</organism>
<evidence type="ECO:0000256" key="1">
    <source>
        <dbReference type="SAM" id="MobiDB-lite"/>
    </source>
</evidence>
<dbReference type="PANTHER" id="PTHR33566">
    <property type="entry name" value="EN/SPM-LIKE TRANSPOSON-RELATED"/>
    <property type="match status" value="1"/>
</dbReference>
<sequence length="2350" mass="262282">MSTGNEEPDGGGTVSTPEDSEKERRWNLRSYASQKSNASAIPPTPVQQRSGKRVLSTPDESPSETRKKLKYLNVLKLHILLPNGTSVDVILNLAEVSTIEGLLNIIRDASNATHVASDSRGKKPQRLVNWEGGELSLQTLAGDIVDIQHLANLAHNRTSTSNSLLLLDGLDHDSTWVDENLWNVTPKPEMLGQLPQGYTLETALADQVDNALQAVWPNQEQNERRLVSVDLGDDKISIFDTGQGMDSSLENCIANWGTVGGSTHRSVHYKGIGGEPPYLKPYLGKYGAGGVAAALHLGGPVIQSNSGCAQAYIPFDISRGWPCTGGACCVTVYSKTKQSKKVVTLKLEQKALVQKHKLDPEQGIWRTRGELREMTKMEKEKAPHGSFTRVVISKLKSQYCMKGSNQYWKVEKVKQLLKDIYFPYIQSESASRTITPVEFEVNGTNLLEVTECEMAIANQLTCIGAPFVFSIHMTKLPEDRSIQPQLMDEANARITCQYFPIQRGKEALEIVLEEVSKLRPGTPVTFETMHRVVVRWLGRLLPEAKWNILPFMEVTAKKEQRSHVRQQWAKRVRAYVETDAGFQPNQSKVELDRDHLFTLALKQLGAENPSESSEAGVKLEIKFSGKNKPVSPTQLVEEYFAWLEEMHSKYDEEVTFLDEPAWLFSHPNADKELGVYKQGYFEIEMLDSLKYGKSVMKKKKFTSSLLNIEMLLNIALLVDSKLFTEFTSLEPKPEAAANLRFIVFHKRLKDTTGEWIIDSKNPVRVRFLRGAGSLKNDLFATLEYFFKEGDDEHGEVKVLCRAIDVDESEGCRLFEKNGRLCFELNKSQWLPGSVLNGGKCQRVDPASWKKKLDELLNKAPGYIDILDEEDLQKFEFSGTDATMILLYSGNGTCRHAFPKSSSKFEAGYTLPPEVLVVVRPKKGTGPSHKQGMIVAEPMSMKLTVNHFFEQESEKCTSIRSVTSSIRIVPSRNTSNWHLSTQAKVANLTSSNPSTLVIRVNDKFRDDLILRKYDEFGNPQTFDKAMPVEVKIVTPRGESLEMTQKVTAHIALSEGRQQGGGLQIKGLLFSSGHLMRVEPTYDALLRVHVADDKYGQIPCKVLPGVLASVRVKDSRPPISMEPVRVQESLRAGDKVDKCLNATEHMCFDEQLRPGDIIKRLTLQGLDASGNKIDKDQKMQVKLKGLEFQDNLSDEREVDENGCLHLGGLLRVTSQHDYRGYVGILSETGKPICNIYFKTVTRKLIATQVPSKSFVGRDMEGITVKIVDEHGTVDTGIDGYNHSVSVDWQKGVAFPFVKGECVLPPVRLPNKPGWWQGRVRFSANQSLCVELKVELELSVGCVLKNPANTQDEVLIARCGSAFEFPFWVADERGHPALIPESIKNTIVVKAEAQSISGDEALESWPRPCMVTCSNIVKTDKDGDGYKADVVLTGDIGIYSLVMMDTSSRFKGEVKYTCKLNPGKVSHLVVEIHHPEVREQFGMKALHIPINEEFPKVEVTLLDSENNLCTYCEGKDLRMIAELCPQFKEIRGKVCKGTALFNPFTLDIPVGSYTICISLDTPESLDYRFCLVVEHGTYPSALKLLDNADIVVALAGPESQVVLPTMGVEVESASGSRVQWRKLSVGLRMQSLYPVPVHMPVPHAREFLGNAIDSSVPESTRQEDSASSSRGPLSDNSVRYEFRDVHAPTTAGNYTLEFFIRGFALETQCRHLRVTHGPPCKLDIVRGPSGESLEVLQVNLLDAYGNKCESVSGIDISLRFSLNQAFSQENPSSPRGLQPCSVYSRKSSTIVDGKADFGPFLVTDGLPAVYVLEVYAENVALTSAEVQIFVTRGEPTESIRQQLVKVNEERGTLFEYCKLLSLAKEHVGHRQRERDFLSGAVRKLEEEKAHLLQSQREVSDLQKLNGDDALLADEDKQQVRAEKHVIQDLMRLNRSGTNAPLLFLEAQSRGNFLSPTTEVGRDIVGLLALLARVESNLLNRHGSAYDTTLSQSNLSSAVYREGFKLSPGGLDLCFVLALFEFLGVPTLLLMVCRTQRGVNALEEYDRNNNIDVTKGLHGFARSKMTTLSRRFECLALSDTRPYRRHDGKPSVYTEHPQRLLNIDPPILPTTQQPPDGFLGYAVNLLHLKEEHLGGIVPSIDGQPPAEPLNLRETLFHHLLQNLQVYDTREHMLNAKNSIRFTGGAVSLDGGFIRKNLRQQLGRRSENVLISFANVEKEQRMCSSLLPPACYAFERMYKYIHLRKEISLRDEELSVKVRELGNCDRILQGVVASANKVGGQCDIIERTANIKRKLEELGKAEKLLLSQSDDARKAKDQTSAKDLSLAVMSEGRQPANAALSMEEFESKRMRAFIM</sequence>
<gene>
    <name evidence="2" type="ORF">AXG93_702s1220</name>
</gene>
<comment type="caution">
    <text evidence="2">The sequence shown here is derived from an EMBL/GenBank/DDBJ whole genome shotgun (WGS) entry which is preliminary data.</text>
</comment>
<protein>
    <submittedName>
        <fullName evidence="2">Uncharacterized protein</fullName>
    </submittedName>
</protein>
<feature type="compositionally biased region" description="Polar residues" evidence="1">
    <location>
        <begin position="30"/>
        <end position="39"/>
    </location>
</feature>
<reference evidence="2" key="1">
    <citation type="submission" date="2016-03" db="EMBL/GenBank/DDBJ databases">
        <title>Mechanisms controlling the formation of the plant cell surface in tip-growing cells are functionally conserved among land plants.</title>
        <authorList>
            <person name="Honkanen S."/>
            <person name="Jones V.A."/>
            <person name="Morieri G."/>
            <person name="Champion C."/>
            <person name="Hetherington A.J."/>
            <person name="Kelly S."/>
            <person name="Saint-Marcoux D."/>
            <person name="Proust H."/>
            <person name="Prescott H."/>
            <person name="Dolan L."/>
        </authorList>
    </citation>
    <scope>NUCLEOTIDE SEQUENCE [LARGE SCALE GENOMIC DNA]</scope>
    <source>
        <tissue evidence="2">Whole gametophyte</tissue>
    </source>
</reference>
<dbReference type="Proteomes" id="UP000077202">
    <property type="component" value="Unassembled WGS sequence"/>
</dbReference>
<feature type="region of interest" description="Disordered" evidence="1">
    <location>
        <begin position="1652"/>
        <end position="1672"/>
    </location>
</feature>
<evidence type="ECO:0000313" key="3">
    <source>
        <dbReference type="Proteomes" id="UP000077202"/>
    </source>
</evidence>
<evidence type="ECO:0000313" key="2">
    <source>
        <dbReference type="EMBL" id="OAE29568.1"/>
    </source>
</evidence>
<feature type="region of interest" description="Disordered" evidence="1">
    <location>
        <begin position="1"/>
        <end position="65"/>
    </location>
</feature>
<accession>A0A176W8X3</accession>
<proteinExistence type="predicted"/>
<keyword evidence="3" id="KW-1185">Reference proteome</keyword>